<feature type="region of interest" description="Disordered" evidence="8">
    <location>
        <begin position="344"/>
        <end position="371"/>
    </location>
</feature>
<dbReference type="Gene3D" id="3.30.1490.480">
    <property type="entry name" value="Endolytic murein transglycosylase"/>
    <property type="match status" value="1"/>
</dbReference>
<keyword evidence="5 7" id="KW-0456">Lyase</keyword>
<evidence type="ECO:0000313" key="10">
    <source>
        <dbReference type="Proteomes" id="UP000217895"/>
    </source>
</evidence>
<dbReference type="EC" id="4.2.2.29" evidence="7"/>
<dbReference type="Pfam" id="PF02618">
    <property type="entry name" value="YceG"/>
    <property type="match status" value="1"/>
</dbReference>
<keyword evidence="3 7" id="KW-1133">Transmembrane helix</keyword>
<sequence length="371" mass="41063">MKIAKSFARFSFFLALVGVALGLSAWRAQAWWSFASSPMTPQATADQGKRILIQIPQGTSAQQIGQELEAAGLIRSAKAWDVLARWMMWQDPDGGFQAGNYELSTGDSLQSIANTIWNGQVAQRSFTIPEGWSMKQMANYFEKQGYFKAKDFLAAASEIPNSDYPWLPANLPFLEGFLYPDTYQIEAGSAITPKQVIRQMLNRFEQVALPLYNKNRANTNLSLLQWVTLASIVEKEAVIPSERGIISGVFHNRLKKNMTLGSDPTVEYALGVQQTPENPLTYAQVATPSPYNTYVTPGLPPTPIAAPGVASLKATLNPEATDYLYFVARYDGSHVFSRTLAEHESAQGKIRDRVDAQAQKEQQKTPQKTGN</sequence>
<dbReference type="PANTHER" id="PTHR30518">
    <property type="entry name" value="ENDOLYTIC MUREIN TRANSGLYCOSYLASE"/>
    <property type="match status" value="1"/>
</dbReference>
<evidence type="ECO:0000256" key="5">
    <source>
        <dbReference type="ARBA" id="ARBA00023239"/>
    </source>
</evidence>
<dbReference type="AlphaFoldDB" id="A0A1Z4J9C9"/>
<dbReference type="EMBL" id="AP018203">
    <property type="protein sequence ID" value="BAY53372.1"/>
    <property type="molecule type" value="Genomic_DNA"/>
</dbReference>
<dbReference type="GO" id="GO:0005886">
    <property type="term" value="C:plasma membrane"/>
    <property type="evidence" value="ECO:0007669"/>
    <property type="project" value="UniProtKB-UniRule"/>
</dbReference>
<evidence type="ECO:0000256" key="7">
    <source>
        <dbReference type="HAMAP-Rule" id="MF_02065"/>
    </source>
</evidence>
<dbReference type="GO" id="GO:0008932">
    <property type="term" value="F:lytic endotransglycosylase activity"/>
    <property type="evidence" value="ECO:0007669"/>
    <property type="project" value="UniProtKB-UniRule"/>
</dbReference>
<name>A0A1Z4J9C9_LEPBY</name>
<dbReference type="PANTHER" id="PTHR30518:SF2">
    <property type="entry name" value="ENDOLYTIC MUREIN TRANSGLYCOSYLASE"/>
    <property type="match status" value="1"/>
</dbReference>
<protein>
    <recommendedName>
        <fullName evidence="7">Endolytic murein transglycosylase</fullName>
        <ecNumber evidence="7">4.2.2.29</ecNumber>
    </recommendedName>
    <alternativeName>
        <fullName evidence="7">Peptidoglycan lytic transglycosylase</fullName>
    </alternativeName>
    <alternativeName>
        <fullName evidence="7">Peptidoglycan polymerization terminase</fullName>
    </alternativeName>
</protein>
<comment type="similarity">
    <text evidence="7">Belongs to the transglycosylase MltG family.</text>
</comment>
<dbReference type="InterPro" id="IPR003770">
    <property type="entry name" value="MLTG-like"/>
</dbReference>
<dbReference type="HAMAP" id="MF_02065">
    <property type="entry name" value="MltG"/>
    <property type="match status" value="1"/>
</dbReference>
<comment type="catalytic activity">
    <reaction evidence="7">
        <text>a peptidoglycan chain = a peptidoglycan chain with N-acetyl-1,6-anhydromuramyl-[peptide] at the reducing end + a peptidoglycan chain with N-acetylglucosamine at the non-reducing end.</text>
        <dbReference type="EC" id="4.2.2.29"/>
    </reaction>
</comment>
<evidence type="ECO:0000313" key="9">
    <source>
        <dbReference type="EMBL" id="BAY53372.1"/>
    </source>
</evidence>
<keyword evidence="4 7" id="KW-0472">Membrane</keyword>
<evidence type="ECO:0000256" key="6">
    <source>
        <dbReference type="ARBA" id="ARBA00023316"/>
    </source>
</evidence>
<keyword evidence="6 7" id="KW-0961">Cell wall biogenesis/degradation</keyword>
<dbReference type="GO" id="GO:0071555">
    <property type="term" value="P:cell wall organization"/>
    <property type="evidence" value="ECO:0007669"/>
    <property type="project" value="UniProtKB-KW"/>
</dbReference>
<evidence type="ECO:0000256" key="3">
    <source>
        <dbReference type="ARBA" id="ARBA00022989"/>
    </source>
</evidence>
<feature type="compositionally biased region" description="Basic and acidic residues" evidence="8">
    <location>
        <begin position="344"/>
        <end position="355"/>
    </location>
</feature>
<keyword evidence="1 7" id="KW-1003">Cell membrane</keyword>
<dbReference type="Gene3D" id="3.30.160.60">
    <property type="entry name" value="Classic Zinc Finger"/>
    <property type="match status" value="1"/>
</dbReference>
<reference evidence="9 10" key="1">
    <citation type="submission" date="2017-06" db="EMBL/GenBank/DDBJ databases">
        <title>Genome sequencing of cyanobaciteial culture collection at National Institute for Environmental Studies (NIES).</title>
        <authorList>
            <person name="Hirose Y."/>
            <person name="Shimura Y."/>
            <person name="Fujisawa T."/>
            <person name="Nakamura Y."/>
            <person name="Kawachi M."/>
        </authorList>
    </citation>
    <scope>NUCLEOTIDE SEQUENCE [LARGE SCALE GENOMIC DNA]</scope>
    <source>
        <strain evidence="9 10">NIES-2135</strain>
    </source>
</reference>
<dbReference type="NCBIfam" id="TIGR00247">
    <property type="entry name" value="endolytic transglycosylase MltG"/>
    <property type="match status" value="1"/>
</dbReference>
<keyword evidence="2 7" id="KW-0812">Transmembrane</keyword>
<evidence type="ECO:0000256" key="2">
    <source>
        <dbReference type="ARBA" id="ARBA00022692"/>
    </source>
</evidence>
<gene>
    <name evidence="7" type="primary">mltG</name>
    <name evidence="9" type="ORF">NIES2135_01760</name>
</gene>
<proteinExistence type="inferred from homology"/>
<dbReference type="GO" id="GO:0009252">
    <property type="term" value="P:peptidoglycan biosynthetic process"/>
    <property type="evidence" value="ECO:0007669"/>
    <property type="project" value="UniProtKB-UniRule"/>
</dbReference>
<comment type="function">
    <text evidence="7">Functions as a peptidoglycan terminase that cleaves nascent peptidoglycan strands endolytically to terminate their elongation.</text>
</comment>
<organism evidence="9 10">
    <name type="scientific">Leptolyngbya boryana NIES-2135</name>
    <dbReference type="NCBI Taxonomy" id="1973484"/>
    <lineage>
        <taxon>Bacteria</taxon>
        <taxon>Bacillati</taxon>
        <taxon>Cyanobacteriota</taxon>
        <taxon>Cyanophyceae</taxon>
        <taxon>Leptolyngbyales</taxon>
        <taxon>Leptolyngbyaceae</taxon>
        <taxon>Leptolyngbya group</taxon>
        <taxon>Leptolyngbya</taxon>
    </lineage>
</organism>
<evidence type="ECO:0000256" key="4">
    <source>
        <dbReference type="ARBA" id="ARBA00023136"/>
    </source>
</evidence>
<dbReference type="CDD" id="cd08010">
    <property type="entry name" value="MltG_like"/>
    <property type="match status" value="1"/>
</dbReference>
<evidence type="ECO:0000256" key="8">
    <source>
        <dbReference type="SAM" id="MobiDB-lite"/>
    </source>
</evidence>
<accession>A0A1Z4J9C9</accession>
<feature type="site" description="Important for catalytic activity" evidence="7">
    <location>
        <position position="236"/>
    </location>
</feature>
<dbReference type="Proteomes" id="UP000217895">
    <property type="component" value="Chromosome"/>
</dbReference>
<keyword evidence="10" id="KW-1185">Reference proteome</keyword>
<evidence type="ECO:0000256" key="1">
    <source>
        <dbReference type="ARBA" id="ARBA00022475"/>
    </source>
</evidence>